<proteinExistence type="predicted"/>
<protein>
    <submittedName>
        <fullName evidence="1">Uncharacterized protein</fullName>
    </submittedName>
</protein>
<sequence length="90" mass="10076">MGSLHVVYFNMTKEEKESIMYNVTWKDAENAICEQEVEGLTPAMEFAKELNCLVTIKGNGIEVVGLFGADSIKDGICPDGVAYTWKKRRI</sequence>
<dbReference type="EMBL" id="LR797824">
    <property type="protein sequence ID" value="CAB4241577.1"/>
    <property type="molecule type" value="Genomic_DNA"/>
</dbReference>
<reference evidence="1" key="1">
    <citation type="submission" date="2020-05" db="EMBL/GenBank/DDBJ databases">
        <authorList>
            <person name="Chiriac C."/>
            <person name="Salcher M."/>
            <person name="Ghai R."/>
            <person name="Kavagutti S V."/>
        </authorList>
    </citation>
    <scope>NUCLEOTIDE SEQUENCE</scope>
</reference>
<organism evidence="1">
    <name type="scientific">uncultured Caudovirales phage</name>
    <dbReference type="NCBI Taxonomy" id="2100421"/>
    <lineage>
        <taxon>Viruses</taxon>
        <taxon>Duplodnaviria</taxon>
        <taxon>Heunggongvirae</taxon>
        <taxon>Uroviricota</taxon>
        <taxon>Caudoviricetes</taxon>
        <taxon>Peduoviridae</taxon>
        <taxon>Maltschvirus</taxon>
        <taxon>Maltschvirus maltsch</taxon>
    </lineage>
</organism>
<gene>
    <name evidence="1" type="ORF">UFOVP71_115</name>
</gene>
<evidence type="ECO:0000313" key="1">
    <source>
        <dbReference type="EMBL" id="CAB4241577.1"/>
    </source>
</evidence>
<accession>A0A6J5TC73</accession>
<name>A0A6J5TC73_9CAUD</name>